<reference evidence="2 3" key="1">
    <citation type="submission" date="2015-09" db="EMBL/GenBank/DDBJ databases">
        <authorList>
            <consortium name="Pathogen Informatics"/>
        </authorList>
    </citation>
    <scope>NUCLEOTIDE SEQUENCE [LARGE SCALE GENOMIC DNA]</scope>
    <source>
        <strain evidence="2 3">2789STDY5834875</strain>
    </source>
</reference>
<dbReference type="Proteomes" id="UP000095621">
    <property type="component" value="Unassembled WGS sequence"/>
</dbReference>
<dbReference type="RefSeq" id="WP_055217053.1">
    <property type="nucleotide sequence ID" value="NZ_CZBU01000012.1"/>
</dbReference>
<evidence type="ECO:0000259" key="1">
    <source>
        <dbReference type="Pfam" id="PF05707"/>
    </source>
</evidence>
<sequence>MISLYTGTPGSGKSYHAAIDIYNWLRAGKNVISSININTSIIPPRSAHRPLGEFIYVHKSYFMKNSIYLKTSLGGKAAADNVYSYVYGLLNYALQFHKRNYRGQIIENQTLLVIDEVNEIFNPRSWNKKDRQAWINFFTEHRKYGFKIILIVQADIMIDKQIRSVLQEQVLHRNVSRFKKLGKIIAFPFGGNLFVAIRSTYETKNKKDARLGASLVFGSDYYVQLYDSYALSDPLI</sequence>
<dbReference type="InterPro" id="IPR027417">
    <property type="entry name" value="P-loop_NTPase"/>
</dbReference>
<protein>
    <submittedName>
        <fullName evidence="2">Zonula occludens toxin</fullName>
    </submittedName>
</protein>
<dbReference type="AlphaFoldDB" id="A0A174Z3I8"/>
<gene>
    <name evidence="2" type="ORF">ERS852490_03154</name>
</gene>
<evidence type="ECO:0000313" key="2">
    <source>
        <dbReference type="EMBL" id="CUQ79479.1"/>
    </source>
</evidence>
<name>A0A174Z3I8_9FIRM</name>
<dbReference type="InterPro" id="IPR008900">
    <property type="entry name" value="Zot_N"/>
</dbReference>
<evidence type="ECO:0000313" key="3">
    <source>
        <dbReference type="Proteomes" id="UP000095621"/>
    </source>
</evidence>
<proteinExistence type="predicted"/>
<dbReference type="EMBL" id="CZBU01000012">
    <property type="protein sequence ID" value="CUQ79479.1"/>
    <property type="molecule type" value="Genomic_DNA"/>
</dbReference>
<organism evidence="2 3">
    <name type="scientific">Lachnospira eligens</name>
    <dbReference type="NCBI Taxonomy" id="39485"/>
    <lineage>
        <taxon>Bacteria</taxon>
        <taxon>Bacillati</taxon>
        <taxon>Bacillota</taxon>
        <taxon>Clostridia</taxon>
        <taxon>Lachnospirales</taxon>
        <taxon>Lachnospiraceae</taxon>
        <taxon>Lachnospira</taxon>
    </lineage>
</organism>
<accession>A0A174Z3I8</accession>
<dbReference type="Gene3D" id="3.40.50.300">
    <property type="entry name" value="P-loop containing nucleotide triphosphate hydrolases"/>
    <property type="match status" value="1"/>
</dbReference>
<dbReference type="Pfam" id="PF05707">
    <property type="entry name" value="Zot"/>
    <property type="match status" value="1"/>
</dbReference>
<dbReference type="SUPFAM" id="SSF52540">
    <property type="entry name" value="P-loop containing nucleoside triphosphate hydrolases"/>
    <property type="match status" value="1"/>
</dbReference>
<feature type="domain" description="Zona occludens toxin N-terminal" evidence="1">
    <location>
        <begin position="105"/>
        <end position="174"/>
    </location>
</feature>